<reference evidence="1" key="2">
    <citation type="submission" date="2016-06" db="EMBL/GenBank/DDBJ databases">
        <title>The genome of a short-lived fish provides insights into sex chromosome evolution and the genetic control of aging.</title>
        <authorList>
            <person name="Reichwald K."/>
            <person name="Felder M."/>
            <person name="Petzold A."/>
            <person name="Koch P."/>
            <person name="Groth M."/>
            <person name="Platzer M."/>
        </authorList>
    </citation>
    <scope>NUCLEOTIDE SEQUENCE</scope>
    <source>
        <tissue evidence="1">Brain</tissue>
    </source>
</reference>
<organism evidence="1">
    <name type="scientific">Nothobranchius kuhntae</name>
    <name type="common">Beira killifish</name>
    <dbReference type="NCBI Taxonomy" id="321403"/>
    <lineage>
        <taxon>Eukaryota</taxon>
        <taxon>Metazoa</taxon>
        <taxon>Chordata</taxon>
        <taxon>Craniata</taxon>
        <taxon>Vertebrata</taxon>
        <taxon>Euteleostomi</taxon>
        <taxon>Actinopterygii</taxon>
        <taxon>Neopterygii</taxon>
        <taxon>Teleostei</taxon>
        <taxon>Neoteleostei</taxon>
        <taxon>Acanthomorphata</taxon>
        <taxon>Ovalentaria</taxon>
        <taxon>Atherinomorphae</taxon>
        <taxon>Cyprinodontiformes</taxon>
        <taxon>Nothobranchiidae</taxon>
        <taxon>Nothobranchius</taxon>
    </lineage>
</organism>
<feature type="non-terminal residue" evidence="1">
    <location>
        <position position="1"/>
    </location>
</feature>
<reference evidence="1" key="1">
    <citation type="submission" date="2016-05" db="EMBL/GenBank/DDBJ databases">
        <authorList>
            <person name="Lavstsen T."/>
            <person name="Jespersen J.S."/>
        </authorList>
    </citation>
    <scope>NUCLEOTIDE SEQUENCE</scope>
    <source>
        <tissue evidence="1">Brain</tissue>
    </source>
</reference>
<sequence length="59" mass="5901">GWADVPVVAMETEGAHSLKAAMNAGRLVTLPAITSTDNTTGGGAHGFLRGLRSGGCESC</sequence>
<proteinExistence type="predicted"/>
<dbReference type="Gene3D" id="3.40.50.1100">
    <property type="match status" value="1"/>
</dbReference>
<name>A0A1A8IVC1_NOTKU</name>
<evidence type="ECO:0000313" key="1">
    <source>
        <dbReference type="EMBL" id="SBR00443.1"/>
    </source>
</evidence>
<dbReference type="InterPro" id="IPR036052">
    <property type="entry name" value="TrpB-like_PALP_sf"/>
</dbReference>
<dbReference type="EMBL" id="HAED01013998">
    <property type="protein sequence ID" value="SBR00443.1"/>
    <property type="molecule type" value="Transcribed_RNA"/>
</dbReference>
<accession>A0A1A8IVC1</accession>
<gene>
    <name evidence="1" type="primary">SDSL</name>
</gene>
<dbReference type="AlphaFoldDB" id="A0A1A8IVC1"/>
<protein>
    <submittedName>
        <fullName evidence="1">Serine dehydratase-like</fullName>
    </submittedName>
</protein>